<dbReference type="SMART" id="SM01117">
    <property type="entry name" value="Cyt-b5"/>
    <property type="match status" value="1"/>
</dbReference>
<evidence type="ECO:0000313" key="7">
    <source>
        <dbReference type="Proteomes" id="UP000838756"/>
    </source>
</evidence>
<keyword evidence="2" id="KW-0479">Metal-binding</keyword>
<evidence type="ECO:0000313" key="6">
    <source>
        <dbReference type="EMBL" id="CAH2248595.1"/>
    </source>
</evidence>
<evidence type="ECO:0000256" key="4">
    <source>
        <dbReference type="ARBA" id="ARBA00038168"/>
    </source>
</evidence>
<comment type="caution">
    <text evidence="6">The sequence shown here is derived from an EMBL/GenBank/DDBJ whole genome shotgun (WGS) entry which is preliminary data.</text>
</comment>
<protein>
    <submittedName>
        <fullName evidence="6">Jg24169 protein</fullName>
    </submittedName>
</protein>
<name>A0A8S4S3B6_9NEOP</name>
<evidence type="ECO:0000256" key="1">
    <source>
        <dbReference type="ARBA" id="ARBA00022617"/>
    </source>
</evidence>
<organism evidence="6 7">
    <name type="scientific">Pararge aegeria aegeria</name>
    <dbReference type="NCBI Taxonomy" id="348720"/>
    <lineage>
        <taxon>Eukaryota</taxon>
        <taxon>Metazoa</taxon>
        <taxon>Ecdysozoa</taxon>
        <taxon>Arthropoda</taxon>
        <taxon>Hexapoda</taxon>
        <taxon>Insecta</taxon>
        <taxon>Pterygota</taxon>
        <taxon>Neoptera</taxon>
        <taxon>Endopterygota</taxon>
        <taxon>Lepidoptera</taxon>
        <taxon>Glossata</taxon>
        <taxon>Ditrysia</taxon>
        <taxon>Papilionoidea</taxon>
        <taxon>Nymphalidae</taxon>
        <taxon>Satyrinae</taxon>
        <taxon>Satyrini</taxon>
        <taxon>Parargina</taxon>
        <taxon>Pararge</taxon>
    </lineage>
</organism>
<evidence type="ECO:0000259" key="5">
    <source>
        <dbReference type="PROSITE" id="PS50255"/>
    </source>
</evidence>
<comment type="similarity">
    <text evidence="4">Belongs to the cytochrome b5 family.</text>
</comment>
<dbReference type="EMBL" id="CAKXAJ010025977">
    <property type="protein sequence ID" value="CAH2248595.1"/>
    <property type="molecule type" value="Genomic_DNA"/>
</dbReference>
<dbReference type="Proteomes" id="UP000838756">
    <property type="component" value="Unassembled WGS sequence"/>
</dbReference>
<dbReference type="InterPro" id="IPR001199">
    <property type="entry name" value="Cyt_B5-like_heme/steroid-bd"/>
</dbReference>
<accession>A0A8S4S3B6</accession>
<dbReference type="AlphaFoldDB" id="A0A8S4S3B6"/>
<dbReference type="InterPro" id="IPR050668">
    <property type="entry name" value="Cytochrome_b5"/>
</dbReference>
<keyword evidence="1" id="KW-0349">Heme</keyword>
<dbReference type="GO" id="GO:0016020">
    <property type="term" value="C:membrane"/>
    <property type="evidence" value="ECO:0007669"/>
    <property type="project" value="TreeGrafter"/>
</dbReference>
<dbReference type="Pfam" id="PF00173">
    <property type="entry name" value="Cyt-b5"/>
    <property type="match status" value="1"/>
</dbReference>
<dbReference type="PANTHER" id="PTHR19359">
    <property type="entry name" value="CYTOCHROME B5"/>
    <property type="match status" value="1"/>
</dbReference>
<sequence length="138" mass="15015">MAAVQKYTTADVASRNGKGGGPVWMMYKDGVYDVTSYVPQYVPPFQVASNVVIGWLQHPAGDVMLEEAGADCTKAFDESDHSSDALTILQKYKIGEIVDEEKRYDANGKKIKRKKVVAAAPETSNRGCLRIITCGLIG</sequence>
<proteinExistence type="inferred from homology"/>
<dbReference type="Gene3D" id="3.10.120.10">
    <property type="entry name" value="Cytochrome b5-like heme/steroid binding domain"/>
    <property type="match status" value="1"/>
</dbReference>
<dbReference type="OrthoDB" id="260091at2759"/>
<evidence type="ECO:0000256" key="2">
    <source>
        <dbReference type="ARBA" id="ARBA00022723"/>
    </source>
</evidence>
<keyword evidence="7" id="KW-1185">Reference proteome</keyword>
<dbReference type="PANTHER" id="PTHR19359:SF95">
    <property type="entry name" value="CYTOCHROME B5 TYPE B"/>
    <property type="match status" value="1"/>
</dbReference>
<feature type="domain" description="Cytochrome b5 heme-binding" evidence="5">
    <location>
        <begin position="4"/>
        <end position="98"/>
    </location>
</feature>
<gene>
    <name evidence="6" type="primary">jg24169</name>
    <name evidence="6" type="ORF">PAEG_LOCUS21772</name>
</gene>
<evidence type="ECO:0000256" key="3">
    <source>
        <dbReference type="ARBA" id="ARBA00023004"/>
    </source>
</evidence>
<dbReference type="GO" id="GO:0046872">
    <property type="term" value="F:metal ion binding"/>
    <property type="evidence" value="ECO:0007669"/>
    <property type="project" value="UniProtKB-KW"/>
</dbReference>
<keyword evidence="3" id="KW-0408">Iron</keyword>
<dbReference type="InterPro" id="IPR036400">
    <property type="entry name" value="Cyt_B5-like_heme/steroid_sf"/>
</dbReference>
<dbReference type="SUPFAM" id="SSF55856">
    <property type="entry name" value="Cytochrome b5-like heme/steroid binding domain"/>
    <property type="match status" value="1"/>
</dbReference>
<dbReference type="GO" id="GO:0020037">
    <property type="term" value="F:heme binding"/>
    <property type="evidence" value="ECO:0007669"/>
    <property type="project" value="TreeGrafter"/>
</dbReference>
<dbReference type="PROSITE" id="PS50255">
    <property type="entry name" value="CYTOCHROME_B5_2"/>
    <property type="match status" value="1"/>
</dbReference>
<reference evidence="6" key="1">
    <citation type="submission" date="2022-03" db="EMBL/GenBank/DDBJ databases">
        <authorList>
            <person name="Lindestad O."/>
        </authorList>
    </citation>
    <scope>NUCLEOTIDE SEQUENCE</scope>
</reference>